<dbReference type="EMBL" id="JARK01001343">
    <property type="protein sequence ID" value="EYC28538.1"/>
    <property type="molecule type" value="Genomic_DNA"/>
</dbReference>
<dbReference type="AlphaFoldDB" id="A0A016VP93"/>
<protein>
    <submittedName>
        <fullName evidence="1">Uncharacterized protein</fullName>
    </submittedName>
</protein>
<keyword evidence="2" id="KW-1185">Reference proteome</keyword>
<name>A0A016VP93_9BILA</name>
<evidence type="ECO:0000313" key="2">
    <source>
        <dbReference type="Proteomes" id="UP000024635"/>
    </source>
</evidence>
<accession>A0A016VP93</accession>
<proteinExistence type="predicted"/>
<reference evidence="2" key="1">
    <citation type="journal article" date="2015" name="Nat. Genet.">
        <title>The genome and transcriptome of the zoonotic hookworm Ancylostoma ceylanicum identify infection-specific gene families.</title>
        <authorList>
            <person name="Schwarz E.M."/>
            <person name="Hu Y."/>
            <person name="Antoshechkin I."/>
            <person name="Miller M.M."/>
            <person name="Sternberg P.W."/>
            <person name="Aroian R.V."/>
        </authorList>
    </citation>
    <scope>NUCLEOTIDE SEQUENCE</scope>
    <source>
        <strain evidence="2">HY135</strain>
    </source>
</reference>
<organism evidence="1 2">
    <name type="scientific">Ancylostoma ceylanicum</name>
    <dbReference type="NCBI Taxonomy" id="53326"/>
    <lineage>
        <taxon>Eukaryota</taxon>
        <taxon>Metazoa</taxon>
        <taxon>Ecdysozoa</taxon>
        <taxon>Nematoda</taxon>
        <taxon>Chromadorea</taxon>
        <taxon>Rhabditida</taxon>
        <taxon>Rhabditina</taxon>
        <taxon>Rhabditomorpha</taxon>
        <taxon>Strongyloidea</taxon>
        <taxon>Ancylostomatidae</taxon>
        <taxon>Ancylostomatinae</taxon>
        <taxon>Ancylostoma</taxon>
    </lineage>
</organism>
<evidence type="ECO:0000313" key="1">
    <source>
        <dbReference type="EMBL" id="EYC28538.1"/>
    </source>
</evidence>
<comment type="caution">
    <text evidence="1">The sequence shown here is derived from an EMBL/GenBank/DDBJ whole genome shotgun (WGS) entry which is preliminary data.</text>
</comment>
<dbReference type="Proteomes" id="UP000024635">
    <property type="component" value="Unassembled WGS sequence"/>
</dbReference>
<sequence>MRDTSKVPSEAEFSLFENRSQQRTLFQQSRHNFVSTFKCMSDTVKYKRYCTAERKPSEAFARESRLTK</sequence>
<gene>
    <name evidence="1" type="primary">Acey_s0007.g3276</name>
    <name evidence="1" type="ORF">Y032_0007g3276</name>
</gene>